<dbReference type="PANTHER" id="PTHR43201">
    <property type="entry name" value="ACYL-COA SYNTHETASE"/>
    <property type="match status" value="1"/>
</dbReference>
<evidence type="ECO:0000256" key="3">
    <source>
        <dbReference type="SAM" id="Phobius"/>
    </source>
</evidence>
<reference evidence="6 7" key="1">
    <citation type="submission" date="2015-09" db="EMBL/GenBank/DDBJ databases">
        <title>Genome sequencing project for genomic taxonomy and phylogenomics of Bacillus-like bacteria.</title>
        <authorList>
            <person name="Liu B."/>
            <person name="Wang J."/>
            <person name="Zhu Y."/>
            <person name="Liu G."/>
            <person name="Chen Q."/>
            <person name="Chen Z."/>
            <person name="Lan J."/>
            <person name="Che J."/>
            <person name="Ge C."/>
            <person name="Shi H."/>
            <person name="Pan Z."/>
            <person name="Liu X."/>
        </authorList>
    </citation>
    <scope>NUCLEOTIDE SEQUENCE [LARGE SCALE GENOMIC DNA]</scope>
    <source>
        <strain evidence="6 7">DSM 8552</strain>
    </source>
</reference>
<comment type="similarity">
    <text evidence="1">Belongs to the ATP-dependent AMP-binding enzyme family.</text>
</comment>
<dbReference type="InterPro" id="IPR020845">
    <property type="entry name" value="AMP-binding_CS"/>
</dbReference>
<comment type="caution">
    <text evidence="6">The sequence shown here is derived from an EMBL/GenBank/DDBJ whole genome shotgun (WGS) entry which is preliminary data.</text>
</comment>
<feature type="domain" description="AMP-dependent synthetase/ligase" evidence="4">
    <location>
        <begin position="47"/>
        <end position="389"/>
    </location>
</feature>
<protein>
    <submittedName>
        <fullName evidence="6">AMP-dependent synthetase</fullName>
    </submittedName>
</protein>
<dbReference type="Proteomes" id="UP000051063">
    <property type="component" value="Unassembled WGS sequence"/>
</dbReference>
<accession>A0ABR5NA19</accession>
<feature type="transmembrane region" description="Helical" evidence="3">
    <location>
        <begin position="230"/>
        <end position="251"/>
    </location>
</feature>
<keyword evidence="3" id="KW-0472">Membrane</keyword>
<dbReference type="InterPro" id="IPR025110">
    <property type="entry name" value="AMP-bd_C"/>
</dbReference>
<dbReference type="EMBL" id="LJJB01000007">
    <property type="protein sequence ID" value="KQL48398.1"/>
    <property type="molecule type" value="Genomic_DNA"/>
</dbReference>
<evidence type="ECO:0000313" key="7">
    <source>
        <dbReference type="Proteomes" id="UP000051063"/>
    </source>
</evidence>
<keyword evidence="3" id="KW-1133">Transmembrane helix</keyword>
<dbReference type="Gene3D" id="3.40.50.12780">
    <property type="entry name" value="N-terminal domain of ligase-like"/>
    <property type="match status" value="1"/>
</dbReference>
<keyword evidence="2" id="KW-0436">Ligase</keyword>
<keyword evidence="7" id="KW-1185">Reference proteome</keyword>
<keyword evidence="3" id="KW-0812">Transmembrane</keyword>
<name>A0ABR5NA19_BRECH</name>
<sequence length="512" mass="58175">MFKIVYLIEVLYKMRILSPWGLYRVIAAIFRYGINVMMLIKLTEKTDGHKIAIVDEKEAVTYQQLLSQSERLSIILQQKYRLRSGQKVGLLCKNHASLVKSIFAVSLAGADLYLFNTEMGIKQFNQLQDTYEIDLFIYDTELASYLEQSSFTKGKVLSYHDHLPAINNLPHTYIPEHQKLPRTSSSRIILLTGGTTGTAKKVAHKPSLFNYLPPFSTMLTRLQLLQYHTAYIATPIYHGYGIAVLFLFIALGKKVVLTSGFEAAKACDVIRKHKVEVVTVVPLMIHKMLRHRVEDLKSLVCMASGGAELNPKLVAEVLSKLGDVLYNLYGTSEAGLNIIATPQDLKYSANTIGRKINRTRLQVLDDRKKKVGVGVVGQFCIKNSWSMRGRKHPWIETGDMGYRDRHGYYFLCGRADDMIVSAGENVYPMEIEQVLIHHPCVDDVAVIGIRDETFGQRLKAVVQPAQHAELTTETLMEWLRPRVARYQLPKEIVFVDRISYTHLGKRDKKQLQ</sequence>
<dbReference type="Pfam" id="PF00501">
    <property type="entry name" value="AMP-binding"/>
    <property type="match status" value="1"/>
</dbReference>
<dbReference type="InterPro" id="IPR045851">
    <property type="entry name" value="AMP-bd_C_sf"/>
</dbReference>
<dbReference type="CDD" id="cd04433">
    <property type="entry name" value="AFD_class_I"/>
    <property type="match status" value="1"/>
</dbReference>
<dbReference type="InterPro" id="IPR000873">
    <property type="entry name" value="AMP-dep_synth/lig_dom"/>
</dbReference>
<evidence type="ECO:0000313" key="6">
    <source>
        <dbReference type="EMBL" id="KQL48398.1"/>
    </source>
</evidence>
<proteinExistence type="inferred from homology"/>
<evidence type="ECO:0000256" key="2">
    <source>
        <dbReference type="ARBA" id="ARBA00022598"/>
    </source>
</evidence>
<dbReference type="Pfam" id="PF13193">
    <property type="entry name" value="AMP-binding_C"/>
    <property type="match status" value="1"/>
</dbReference>
<evidence type="ECO:0000259" key="4">
    <source>
        <dbReference type="Pfam" id="PF00501"/>
    </source>
</evidence>
<dbReference type="InterPro" id="IPR042099">
    <property type="entry name" value="ANL_N_sf"/>
</dbReference>
<gene>
    <name evidence="6" type="ORF">AN963_00860</name>
</gene>
<evidence type="ECO:0000259" key="5">
    <source>
        <dbReference type="Pfam" id="PF13193"/>
    </source>
</evidence>
<dbReference type="SUPFAM" id="SSF56801">
    <property type="entry name" value="Acetyl-CoA synthetase-like"/>
    <property type="match status" value="1"/>
</dbReference>
<dbReference type="Gene3D" id="3.30.300.30">
    <property type="match status" value="1"/>
</dbReference>
<organism evidence="6 7">
    <name type="scientific">Brevibacillus choshinensis</name>
    <dbReference type="NCBI Taxonomy" id="54911"/>
    <lineage>
        <taxon>Bacteria</taxon>
        <taxon>Bacillati</taxon>
        <taxon>Bacillota</taxon>
        <taxon>Bacilli</taxon>
        <taxon>Bacillales</taxon>
        <taxon>Paenibacillaceae</taxon>
        <taxon>Brevibacillus</taxon>
    </lineage>
</organism>
<dbReference type="PROSITE" id="PS00455">
    <property type="entry name" value="AMP_BINDING"/>
    <property type="match status" value="1"/>
</dbReference>
<dbReference type="PANTHER" id="PTHR43201:SF5">
    <property type="entry name" value="MEDIUM-CHAIN ACYL-COA LIGASE ACSF2, MITOCHONDRIAL"/>
    <property type="match status" value="1"/>
</dbReference>
<feature type="transmembrane region" description="Helical" evidence="3">
    <location>
        <begin position="20"/>
        <end position="40"/>
    </location>
</feature>
<feature type="domain" description="AMP-binding enzyme C-terminal" evidence="5">
    <location>
        <begin position="430"/>
        <end position="505"/>
    </location>
</feature>
<evidence type="ECO:0000256" key="1">
    <source>
        <dbReference type="ARBA" id="ARBA00006432"/>
    </source>
</evidence>